<dbReference type="GO" id="GO:0051301">
    <property type="term" value="P:cell division"/>
    <property type="evidence" value="ECO:0007669"/>
    <property type="project" value="UniProtKB-KW"/>
</dbReference>
<dbReference type="EC" id="1.3.1.98" evidence="17"/>
<dbReference type="Gene3D" id="3.90.78.10">
    <property type="entry name" value="UDP-N-acetylenolpyruvoylglucosamine reductase, C-terminal domain"/>
    <property type="match status" value="1"/>
</dbReference>
<dbReference type="GO" id="GO:0005829">
    <property type="term" value="C:cytosol"/>
    <property type="evidence" value="ECO:0007669"/>
    <property type="project" value="TreeGrafter"/>
</dbReference>
<evidence type="ECO:0000256" key="7">
    <source>
        <dbReference type="ARBA" id="ARBA00022618"/>
    </source>
</evidence>
<dbReference type="Pfam" id="PF02873">
    <property type="entry name" value="MurB_C"/>
    <property type="match status" value="1"/>
</dbReference>
<comment type="pathway">
    <text evidence="4 17">Cell wall biogenesis; peptidoglycan biosynthesis.</text>
</comment>
<evidence type="ECO:0000256" key="2">
    <source>
        <dbReference type="ARBA" id="ARBA00003921"/>
    </source>
</evidence>
<keyword evidence="9 17" id="KW-0274">FAD</keyword>
<feature type="active site" evidence="17">
    <location>
        <position position="166"/>
    </location>
</feature>
<dbReference type="GO" id="GO:0009252">
    <property type="term" value="P:peptidoglycan biosynthetic process"/>
    <property type="evidence" value="ECO:0007669"/>
    <property type="project" value="UniProtKB-UniRule"/>
</dbReference>
<feature type="active site" evidence="17">
    <location>
        <position position="367"/>
    </location>
</feature>
<accession>A0A846TJW2</accession>
<dbReference type="SUPFAM" id="SSF56176">
    <property type="entry name" value="FAD-binding/transporter-associated domain-like"/>
    <property type="match status" value="1"/>
</dbReference>
<dbReference type="PANTHER" id="PTHR21071:SF4">
    <property type="entry name" value="UDP-N-ACETYLENOLPYRUVOYLGLUCOSAMINE REDUCTASE"/>
    <property type="match status" value="1"/>
</dbReference>
<dbReference type="Pfam" id="PF01565">
    <property type="entry name" value="FAD_binding_4"/>
    <property type="match status" value="1"/>
</dbReference>
<keyword evidence="15 17" id="KW-0961">Cell wall biogenesis/degradation</keyword>
<comment type="caution">
    <text evidence="19">The sequence shown here is derived from an EMBL/GenBank/DDBJ whole genome shotgun (WGS) entry which is preliminary data.</text>
</comment>
<keyword evidence="11 17" id="KW-0133">Cell shape</keyword>
<dbReference type="PANTHER" id="PTHR21071">
    <property type="entry name" value="UDP-N-ACETYLENOLPYRUVOYLGLUCOSAMINE REDUCTASE"/>
    <property type="match status" value="1"/>
</dbReference>
<feature type="active site" description="Proton donor" evidence="17">
    <location>
        <position position="248"/>
    </location>
</feature>
<dbReference type="InterPro" id="IPR003170">
    <property type="entry name" value="MurB"/>
</dbReference>
<evidence type="ECO:0000256" key="3">
    <source>
        <dbReference type="ARBA" id="ARBA00004496"/>
    </source>
</evidence>
<dbReference type="NCBIfam" id="TIGR00179">
    <property type="entry name" value="murB"/>
    <property type="match status" value="1"/>
</dbReference>
<evidence type="ECO:0000256" key="12">
    <source>
        <dbReference type="ARBA" id="ARBA00022984"/>
    </source>
</evidence>
<name>A0A846TJW2_9MICC</name>
<keyword evidence="13 17" id="KW-0560">Oxidoreductase</keyword>
<keyword evidence="12 17" id="KW-0573">Peptidoglycan synthesis</keyword>
<dbReference type="InterPro" id="IPR011601">
    <property type="entry name" value="MurB_C"/>
</dbReference>
<gene>
    <name evidence="17" type="primary">murB</name>
    <name evidence="19" type="ORF">GTW58_05950</name>
</gene>
<dbReference type="InterPro" id="IPR016166">
    <property type="entry name" value="FAD-bd_PCMH"/>
</dbReference>
<evidence type="ECO:0000256" key="1">
    <source>
        <dbReference type="ARBA" id="ARBA00001974"/>
    </source>
</evidence>
<evidence type="ECO:0000256" key="15">
    <source>
        <dbReference type="ARBA" id="ARBA00023316"/>
    </source>
</evidence>
<comment type="function">
    <text evidence="2 17">Cell wall formation.</text>
</comment>
<dbReference type="EMBL" id="JAAVUN010000009">
    <property type="protein sequence ID" value="NKE09488.1"/>
    <property type="molecule type" value="Genomic_DNA"/>
</dbReference>
<keyword evidence="8 17" id="KW-0285">Flavoprotein</keyword>
<proteinExistence type="inferred from homology"/>
<feature type="domain" description="FAD-binding PCMH-type" evidence="18">
    <location>
        <begin position="17"/>
        <end position="193"/>
    </location>
</feature>
<dbReference type="UniPathway" id="UPA00219"/>
<evidence type="ECO:0000256" key="6">
    <source>
        <dbReference type="ARBA" id="ARBA00022490"/>
    </source>
</evidence>
<keyword evidence="14 17" id="KW-0131">Cell cycle</keyword>
<evidence type="ECO:0000256" key="11">
    <source>
        <dbReference type="ARBA" id="ARBA00022960"/>
    </source>
</evidence>
<evidence type="ECO:0000256" key="5">
    <source>
        <dbReference type="ARBA" id="ARBA00010485"/>
    </source>
</evidence>
<dbReference type="Gene3D" id="3.30.465.10">
    <property type="match status" value="1"/>
</dbReference>
<keyword evidence="7 17" id="KW-0132">Cell division</keyword>
<comment type="similarity">
    <text evidence="5 17">Belongs to the MurB family.</text>
</comment>
<dbReference type="PROSITE" id="PS51387">
    <property type="entry name" value="FAD_PCMH"/>
    <property type="match status" value="1"/>
</dbReference>
<evidence type="ECO:0000256" key="14">
    <source>
        <dbReference type="ARBA" id="ARBA00023306"/>
    </source>
</evidence>
<organism evidence="19 20">
    <name type="scientific">Kocuria subflava</name>
    <dbReference type="NCBI Taxonomy" id="1736139"/>
    <lineage>
        <taxon>Bacteria</taxon>
        <taxon>Bacillati</taxon>
        <taxon>Actinomycetota</taxon>
        <taxon>Actinomycetes</taxon>
        <taxon>Micrococcales</taxon>
        <taxon>Micrococcaceae</taxon>
        <taxon>Kocuria</taxon>
    </lineage>
</organism>
<sequence>MTAEPTVTLAELTTTAVGGPVGHYVRAETEDQIVAAVKAADEAGQPLLVVGGGSNLLVGDAGFDGTVVHVATRGIHVDHSSDCAGTLVSVAAGHPWDQVVAWAVENDRVGIEALSGIPGTTGATPVQNVGAYGQEVSQTIARVKVYDREAGRRTSFAFADLKFGYRDSMLKRSTVNGSPRHVVLEVQFQFTHGDSSKPIRYGQLAQHLGVEINQRAPMTAVREAVLALRAGKGMVLDASDRDTYSTGSFFTNPIVEEHQADQVVPPEAPRFPVVDAAGEPVAGRVKLSAAWLIENAGFTKGFGLEATTNSRLNVSGSSVSDGRSSLSTKHTLALTNRGQATSSDMAALARTVRDGVREVFGVELVPEPVTVGMDL</sequence>
<evidence type="ECO:0000256" key="13">
    <source>
        <dbReference type="ARBA" id="ARBA00023002"/>
    </source>
</evidence>
<reference evidence="19 20" key="1">
    <citation type="submission" date="2020-02" db="EMBL/GenBank/DDBJ databases">
        <authorList>
            <person name="Sun Q."/>
        </authorList>
    </citation>
    <scope>NUCLEOTIDE SEQUENCE [LARGE SCALE GENOMIC DNA]</scope>
    <source>
        <strain evidence="19 20">YIM 13062</strain>
    </source>
</reference>
<comment type="catalytic activity">
    <reaction evidence="16 17">
        <text>UDP-N-acetyl-alpha-D-muramate + NADP(+) = UDP-N-acetyl-3-O-(1-carboxyvinyl)-alpha-D-glucosamine + NADPH + H(+)</text>
        <dbReference type="Rhea" id="RHEA:12248"/>
        <dbReference type="ChEBI" id="CHEBI:15378"/>
        <dbReference type="ChEBI" id="CHEBI:57783"/>
        <dbReference type="ChEBI" id="CHEBI:58349"/>
        <dbReference type="ChEBI" id="CHEBI:68483"/>
        <dbReference type="ChEBI" id="CHEBI:70757"/>
        <dbReference type="EC" id="1.3.1.98"/>
    </reaction>
</comment>
<keyword evidence="6 17" id="KW-0963">Cytoplasm</keyword>
<dbReference type="GO" id="GO:0071555">
    <property type="term" value="P:cell wall organization"/>
    <property type="evidence" value="ECO:0007669"/>
    <property type="project" value="UniProtKB-KW"/>
</dbReference>
<keyword evidence="10 17" id="KW-0521">NADP</keyword>
<evidence type="ECO:0000259" key="18">
    <source>
        <dbReference type="PROSITE" id="PS51387"/>
    </source>
</evidence>
<evidence type="ECO:0000256" key="10">
    <source>
        <dbReference type="ARBA" id="ARBA00022857"/>
    </source>
</evidence>
<dbReference type="InterPro" id="IPR016169">
    <property type="entry name" value="FAD-bd_PCMH_sub2"/>
</dbReference>
<dbReference type="InterPro" id="IPR036635">
    <property type="entry name" value="MurB_C_sf"/>
</dbReference>
<dbReference type="InterPro" id="IPR036318">
    <property type="entry name" value="FAD-bd_PCMH-like_sf"/>
</dbReference>
<dbReference type="InterPro" id="IPR006094">
    <property type="entry name" value="Oxid_FAD_bind_N"/>
</dbReference>
<dbReference type="GO" id="GO:0008762">
    <property type="term" value="F:UDP-N-acetylmuramate dehydrogenase activity"/>
    <property type="evidence" value="ECO:0007669"/>
    <property type="project" value="UniProtKB-UniRule"/>
</dbReference>
<evidence type="ECO:0000313" key="20">
    <source>
        <dbReference type="Proteomes" id="UP000521379"/>
    </source>
</evidence>
<dbReference type="Gene3D" id="3.30.43.10">
    <property type="entry name" value="Uridine Diphospho-n-acetylenolpyruvylglucosamine Reductase, domain 2"/>
    <property type="match status" value="1"/>
</dbReference>
<dbReference type="NCBIfam" id="NF010478">
    <property type="entry name" value="PRK13903.1"/>
    <property type="match status" value="1"/>
</dbReference>
<dbReference type="GO" id="GO:0071949">
    <property type="term" value="F:FAD binding"/>
    <property type="evidence" value="ECO:0007669"/>
    <property type="project" value="InterPro"/>
</dbReference>
<evidence type="ECO:0000256" key="4">
    <source>
        <dbReference type="ARBA" id="ARBA00004752"/>
    </source>
</evidence>
<dbReference type="HAMAP" id="MF_00037">
    <property type="entry name" value="MurB"/>
    <property type="match status" value="1"/>
</dbReference>
<evidence type="ECO:0000256" key="17">
    <source>
        <dbReference type="HAMAP-Rule" id="MF_00037"/>
    </source>
</evidence>
<comment type="cofactor">
    <cofactor evidence="1 17">
        <name>FAD</name>
        <dbReference type="ChEBI" id="CHEBI:57692"/>
    </cofactor>
</comment>
<dbReference type="InterPro" id="IPR016167">
    <property type="entry name" value="FAD-bd_PCMH_sub1"/>
</dbReference>
<dbReference type="Proteomes" id="UP000521379">
    <property type="component" value="Unassembled WGS sequence"/>
</dbReference>
<dbReference type="AlphaFoldDB" id="A0A846TJW2"/>
<evidence type="ECO:0000256" key="16">
    <source>
        <dbReference type="ARBA" id="ARBA00048914"/>
    </source>
</evidence>
<comment type="subcellular location">
    <subcellularLocation>
        <location evidence="3 17">Cytoplasm</location>
    </subcellularLocation>
</comment>
<protein>
    <recommendedName>
        <fullName evidence="17">UDP-N-acetylenolpyruvoylglucosamine reductase</fullName>
        <ecNumber evidence="17">1.3.1.98</ecNumber>
    </recommendedName>
    <alternativeName>
        <fullName evidence="17">UDP-N-acetylmuramate dehydrogenase</fullName>
    </alternativeName>
</protein>
<evidence type="ECO:0000256" key="8">
    <source>
        <dbReference type="ARBA" id="ARBA00022630"/>
    </source>
</evidence>
<evidence type="ECO:0000256" key="9">
    <source>
        <dbReference type="ARBA" id="ARBA00022827"/>
    </source>
</evidence>
<evidence type="ECO:0000313" key="19">
    <source>
        <dbReference type="EMBL" id="NKE09488.1"/>
    </source>
</evidence>
<dbReference type="GO" id="GO:0008360">
    <property type="term" value="P:regulation of cell shape"/>
    <property type="evidence" value="ECO:0007669"/>
    <property type="project" value="UniProtKB-KW"/>
</dbReference>
<dbReference type="SUPFAM" id="SSF56194">
    <property type="entry name" value="Uridine diphospho-N-Acetylenolpyruvylglucosamine reductase, MurB, C-terminal domain"/>
    <property type="match status" value="1"/>
</dbReference>
<keyword evidence="20" id="KW-1185">Reference proteome</keyword>